<protein>
    <submittedName>
        <fullName evidence="8">Rhomboid protease GlpG</fullName>
        <ecNumber evidence="8">3.4.21.105</ecNumber>
    </submittedName>
</protein>
<name>A0A1S8KXZ9_9CLOT</name>
<keyword evidence="5" id="KW-1133">Transmembrane helix</keyword>
<dbReference type="Proteomes" id="UP000190951">
    <property type="component" value="Chromosome"/>
</dbReference>
<comment type="subcellular location">
    <subcellularLocation>
        <location evidence="1">Membrane</location>
        <topology evidence="1">Multi-pass membrane protein</topology>
    </subcellularLocation>
</comment>
<dbReference type="RefSeq" id="WP_077835755.1">
    <property type="nucleotide sequence ID" value="NZ_CP096983.1"/>
</dbReference>
<evidence type="ECO:0000256" key="2">
    <source>
        <dbReference type="ARBA" id="ARBA00009045"/>
    </source>
</evidence>
<dbReference type="PANTHER" id="PTHR43731:SF14">
    <property type="entry name" value="PRESENILIN-ASSOCIATED RHOMBOID-LIKE PROTEIN, MITOCHONDRIAL"/>
    <property type="match status" value="1"/>
</dbReference>
<dbReference type="GO" id="GO:0004252">
    <property type="term" value="F:serine-type endopeptidase activity"/>
    <property type="evidence" value="ECO:0007669"/>
    <property type="project" value="InterPro"/>
</dbReference>
<evidence type="ECO:0000256" key="3">
    <source>
        <dbReference type="ARBA" id="ARBA00022692"/>
    </source>
</evidence>
<evidence type="ECO:0000259" key="7">
    <source>
        <dbReference type="Pfam" id="PF01694"/>
    </source>
</evidence>
<dbReference type="InterPro" id="IPR022764">
    <property type="entry name" value="Peptidase_S54_rhomboid_dom"/>
</dbReference>
<dbReference type="EMBL" id="CP096983">
    <property type="protein sequence ID" value="URZ10784.1"/>
    <property type="molecule type" value="Genomic_DNA"/>
</dbReference>
<dbReference type="GO" id="GO:0006508">
    <property type="term" value="P:proteolysis"/>
    <property type="evidence" value="ECO:0007669"/>
    <property type="project" value="UniProtKB-KW"/>
</dbReference>
<dbReference type="PANTHER" id="PTHR43731">
    <property type="entry name" value="RHOMBOID PROTEASE"/>
    <property type="match status" value="1"/>
</dbReference>
<dbReference type="Gene3D" id="1.20.1540.10">
    <property type="entry name" value="Rhomboid-like"/>
    <property type="match status" value="1"/>
</dbReference>
<keyword evidence="6" id="KW-0472">Membrane</keyword>
<organism evidence="8 9">
    <name type="scientific">Clostridium felsineum</name>
    <dbReference type="NCBI Taxonomy" id="36839"/>
    <lineage>
        <taxon>Bacteria</taxon>
        <taxon>Bacillati</taxon>
        <taxon>Bacillota</taxon>
        <taxon>Clostridia</taxon>
        <taxon>Eubacteriales</taxon>
        <taxon>Clostridiaceae</taxon>
        <taxon>Clostridium</taxon>
    </lineage>
</organism>
<sequence>MNKSEKYIIESLCNRGQCSLEEFIYGQKQLEFWGVSFVHNEILNYVIFSDEDKFKYIDYSNIRDKKIEDINSENIIKVLLVDNNNSWKQYAEDHGKGKLIVINHLQNSIVYADKTGTNITQILGLFLNELKTSKQKTKSNMTITWALIIVNVIVYGVTALLSQNIFNINNNVLNLMGAKNDLLIDSGQYYRLITCMFLHGSIIHIASNMYSLYCMGYMLEEIYGKVKYLAIYFVSGITASIFSYFFSRGGISVGASGAIFGLLGAAFIFGFKLRKRIGKGLLTNIASVLALNIFISVSVPNIDIFAHMGGFIGGVIIATILGRKIWIKQ</sequence>
<dbReference type="InterPro" id="IPR035952">
    <property type="entry name" value="Rhomboid-like_sf"/>
</dbReference>
<evidence type="ECO:0000256" key="6">
    <source>
        <dbReference type="ARBA" id="ARBA00023136"/>
    </source>
</evidence>
<keyword evidence="3" id="KW-0812">Transmembrane</keyword>
<evidence type="ECO:0000256" key="1">
    <source>
        <dbReference type="ARBA" id="ARBA00004141"/>
    </source>
</evidence>
<keyword evidence="4 8" id="KW-0378">Hydrolase</keyword>
<dbReference type="KEGG" id="crw:CROST_014940"/>
<dbReference type="EC" id="3.4.21.105" evidence="8"/>
<dbReference type="InterPro" id="IPR050925">
    <property type="entry name" value="Rhomboid_protease_S54"/>
</dbReference>
<evidence type="ECO:0000313" key="8">
    <source>
        <dbReference type="EMBL" id="URZ10784.1"/>
    </source>
</evidence>
<dbReference type="STRING" id="84029.CROST_42480"/>
<keyword evidence="8" id="KW-0645">Protease</keyword>
<reference evidence="8 9" key="1">
    <citation type="submission" date="2022-04" db="EMBL/GenBank/DDBJ databases">
        <title>Genome sequence of C. roseum typestrain.</title>
        <authorList>
            <person name="Poehlein A."/>
            <person name="Schoch T."/>
            <person name="Duerre P."/>
            <person name="Daniel R."/>
        </authorList>
    </citation>
    <scope>NUCLEOTIDE SEQUENCE [LARGE SCALE GENOMIC DNA]</scope>
    <source>
        <strain evidence="8 9">DSM 7320</strain>
    </source>
</reference>
<evidence type="ECO:0000313" key="9">
    <source>
        <dbReference type="Proteomes" id="UP000190951"/>
    </source>
</evidence>
<keyword evidence="9" id="KW-1185">Reference proteome</keyword>
<gene>
    <name evidence="8" type="primary">glpG</name>
    <name evidence="8" type="ORF">CROST_014940</name>
</gene>
<dbReference type="GO" id="GO:0016020">
    <property type="term" value="C:membrane"/>
    <property type="evidence" value="ECO:0007669"/>
    <property type="project" value="UniProtKB-SubCell"/>
</dbReference>
<dbReference type="AlphaFoldDB" id="A0A1S8KXZ9"/>
<evidence type="ECO:0000256" key="4">
    <source>
        <dbReference type="ARBA" id="ARBA00022801"/>
    </source>
</evidence>
<accession>A0A1S8KXZ9</accession>
<dbReference type="SUPFAM" id="SSF144091">
    <property type="entry name" value="Rhomboid-like"/>
    <property type="match status" value="1"/>
</dbReference>
<feature type="domain" description="Peptidase S54 rhomboid" evidence="7">
    <location>
        <begin position="187"/>
        <end position="323"/>
    </location>
</feature>
<proteinExistence type="inferred from homology"/>
<evidence type="ECO:0000256" key="5">
    <source>
        <dbReference type="ARBA" id="ARBA00022989"/>
    </source>
</evidence>
<comment type="similarity">
    <text evidence="2">Belongs to the peptidase S54 family.</text>
</comment>
<dbReference type="Pfam" id="PF01694">
    <property type="entry name" value="Rhomboid"/>
    <property type="match status" value="1"/>
</dbReference>